<dbReference type="PROSITE" id="PS51286">
    <property type="entry name" value="RAP"/>
    <property type="match status" value="1"/>
</dbReference>
<dbReference type="Proteomes" id="UP001347796">
    <property type="component" value="Unassembled WGS sequence"/>
</dbReference>
<comment type="caution">
    <text evidence="2">The sequence shown here is derived from an EMBL/GenBank/DDBJ whole genome shotgun (WGS) entry which is preliminary data.</text>
</comment>
<reference evidence="2 3" key="1">
    <citation type="submission" date="2024-01" db="EMBL/GenBank/DDBJ databases">
        <title>The genome of the rayed Mediterranean limpet Patella caerulea (Linnaeus, 1758).</title>
        <authorList>
            <person name="Anh-Thu Weber A."/>
            <person name="Halstead-Nussloch G."/>
        </authorList>
    </citation>
    <scope>NUCLEOTIDE SEQUENCE [LARGE SCALE GENOMIC DNA]</scope>
    <source>
        <strain evidence="2">AATW-2023a</strain>
        <tissue evidence="2">Whole specimen</tissue>
    </source>
</reference>
<feature type="domain" description="RAP" evidence="1">
    <location>
        <begin position="476"/>
        <end position="534"/>
    </location>
</feature>
<gene>
    <name evidence="2" type="ORF">SNE40_009308</name>
</gene>
<evidence type="ECO:0000313" key="2">
    <source>
        <dbReference type="EMBL" id="KAK6181463.1"/>
    </source>
</evidence>
<keyword evidence="3" id="KW-1185">Reference proteome</keyword>
<organism evidence="2 3">
    <name type="scientific">Patella caerulea</name>
    <name type="common">Rayed Mediterranean limpet</name>
    <dbReference type="NCBI Taxonomy" id="87958"/>
    <lineage>
        <taxon>Eukaryota</taxon>
        <taxon>Metazoa</taxon>
        <taxon>Spiralia</taxon>
        <taxon>Lophotrochozoa</taxon>
        <taxon>Mollusca</taxon>
        <taxon>Gastropoda</taxon>
        <taxon>Patellogastropoda</taxon>
        <taxon>Patelloidea</taxon>
        <taxon>Patellidae</taxon>
        <taxon>Patella</taxon>
    </lineage>
</organism>
<protein>
    <recommendedName>
        <fullName evidence="1">RAP domain-containing protein</fullName>
    </recommendedName>
</protein>
<dbReference type="AlphaFoldDB" id="A0AAN8JYR2"/>
<proteinExistence type="predicted"/>
<accession>A0AAN8JYR2</accession>
<evidence type="ECO:0000259" key="1">
    <source>
        <dbReference type="PROSITE" id="PS51286"/>
    </source>
</evidence>
<name>A0AAN8JYR2_PATCE</name>
<dbReference type="EMBL" id="JAZGQO010000007">
    <property type="protein sequence ID" value="KAK6181463.1"/>
    <property type="molecule type" value="Genomic_DNA"/>
</dbReference>
<evidence type="ECO:0000313" key="3">
    <source>
        <dbReference type="Proteomes" id="UP001347796"/>
    </source>
</evidence>
<dbReference type="InterPro" id="IPR013584">
    <property type="entry name" value="RAP"/>
</dbReference>
<sequence>MTIDQLLNEATNVTNIEQANIFLTVLCVKLKVHNVSSTDSIEKVLADHRLQNLFSFFDLENNNIPVYIWINTLKNLLKLNITTFDLKHRVQSHLVSVIDKLSVSDLVKLSTAYKPYKEKDFDQQQIFNRTINILEDKCANVTIKPNELISVMYLFANLNNMKGLDKIEKKLLSLVPEMKVTELYKVIFILSSCVIPQRKDALLKTVVTCLNKCEKLNLTRSQLSKLLYACGVLSIYDVQLLNKICDEIKNLHNIGPRKLNFISSIIISLGRLRWKDTELLYQCSTTLDSLQNEIHRIPDKPIVMKNILLALARLDYKRLPPLFKQQYTELTNPADKIDFVWSLVVLQNAQPRHFKDILNPAFLKHFTSLSNSTDQYKMVLSHQKLQNIDCDARKETVYNGPYLPESYSFCLPKELVGCEKQTQDLVLSALDKMAPSDRFLNTSECPGGHSVEAIMYVDDDGNPQNLNNITDKHHKICIKVQSFSDTTLKTEGPTGIMSMTIRHLEFMGYRVVIVPYTILSGKPKLLDIIRYIKTGIKEAVAKSKSTV</sequence>